<reference evidence="5 6" key="1">
    <citation type="submission" date="2016-11" db="EMBL/GenBank/DDBJ databases">
        <title>Genome sequences of unsequenced Mycobacteria.</title>
        <authorList>
            <person name="Greninger A.L."/>
            <person name="Fang F."/>
            <person name="Jerome K.R."/>
        </authorList>
    </citation>
    <scope>NUCLEOTIDE SEQUENCE [LARGE SCALE GENOMIC DNA]</scope>
    <source>
        <strain evidence="5 6">M11</strain>
    </source>
</reference>
<dbReference type="CDD" id="cd07377">
    <property type="entry name" value="WHTH_GntR"/>
    <property type="match status" value="1"/>
</dbReference>
<dbReference type="RefSeq" id="WP_073870413.1">
    <property type="nucleotide sequence ID" value="NZ_MPNT01000001.1"/>
</dbReference>
<dbReference type="InterPro" id="IPR000524">
    <property type="entry name" value="Tscrpt_reg_HTH_GntR"/>
</dbReference>
<dbReference type="InterPro" id="IPR008920">
    <property type="entry name" value="TF_FadR/GntR_C"/>
</dbReference>
<name>A0A1Q4I2G2_9MYCO</name>
<dbReference type="STRING" id="53378.BRW65_01500"/>
<dbReference type="AlphaFoldDB" id="A0A1Q4I2G2"/>
<dbReference type="OrthoDB" id="120836at2"/>
<keyword evidence="2" id="KW-0238">DNA-binding</keyword>
<sequence>MESPSRSAVVGAAPIRAPKVADLVAATLRRQIVRGELVEGAILPNENELMEQFSVSRPTLREAFRVLESEGLIRVMRGSNGGARVQRPEPAVGARFTALLLQMRGATLEDVQQARMVLEPAAVRMLAERPTKKIVTTLRAAVAAEEAAADRPMQNALASVRFHDTIMELAGNVTLGVLSGMLHEIVESMYTSAADAGNPTDRRTRLLRGIETHRKVVDFIEAGDAEGAEKHWRNYLAASGRYLYSVIPAKSIVDLLQ</sequence>
<dbReference type="PANTHER" id="PTHR43537">
    <property type="entry name" value="TRANSCRIPTIONAL REGULATOR, GNTR FAMILY"/>
    <property type="match status" value="1"/>
</dbReference>
<dbReference type="PRINTS" id="PR00035">
    <property type="entry name" value="HTHGNTR"/>
</dbReference>
<evidence type="ECO:0000259" key="4">
    <source>
        <dbReference type="PROSITE" id="PS50949"/>
    </source>
</evidence>
<dbReference type="SMART" id="SM00345">
    <property type="entry name" value="HTH_GNTR"/>
    <property type="match status" value="1"/>
</dbReference>
<dbReference type="InterPro" id="IPR036388">
    <property type="entry name" value="WH-like_DNA-bd_sf"/>
</dbReference>
<dbReference type="Proteomes" id="UP000186438">
    <property type="component" value="Unassembled WGS sequence"/>
</dbReference>
<proteinExistence type="predicted"/>
<evidence type="ECO:0000256" key="2">
    <source>
        <dbReference type="ARBA" id="ARBA00023125"/>
    </source>
</evidence>
<dbReference type="PANTHER" id="PTHR43537:SF44">
    <property type="entry name" value="GNTR FAMILY REGULATORY PROTEIN"/>
    <property type="match status" value="1"/>
</dbReference>
<evidence type="ECO:0000313" key="6">
    <source>
        <dbReference type="Proteomes" id="UP000186438"/>
    </source>
</evidence>
<dbReference type="SMART" id="SM00895">
    <property type="entry name" value="FCD"/>
    <property type="match status" value="1"/>
</dbReference>
<dbReference type="Gene3D" id="1.20.120.530">
    <property type="entry name" value="GntR ligand-binding domain-like"/>
    <property type="match status" value="1"/>
</dbReference>
<dbReference type="SUPFAM" id="SSF46785">
    <property type="entry name" value="Winged helix' DNA-binding domain"/>
    <property type="match status" value="1"/>
</dbReference>
<dbReference type="Pfam" id="PF00392">
    <property type="entry name" value="GntR"/>
    <property type="match status" value="1"/>
</dbReference>
<protein>
    <recommendedName>
        <fullName evidence="4">HTH gntR-type domain-containing protein</fullName>
    </recommendedName>
</protein>
<feature type="domain" description="HTH gntR-type" evidence="4">
    <location>
        <begin position="18"/>
        <end position="88"/>
    </location>
</feature>
<evidence type="ECO:0000256" key="3">
    <source>
        <dbReference type="ARBA" id="ARBA00023163"/>
    </source>
</evidence>
<dbReference type="InterPro" id="IPR011711">
    <property type="entry name" value="GntR_C"/>
</dbReference>
<dbReference type="EMBL" id="MPNT01000001">
    <property type="protein sequence ID" value="OJZ76133.1"/>
    <property type="molecule type" value="Genomic_DNA"/>
</dbReference>
<dbReference type="Gene3D" id="1.10.10.10">
    <property type="entry name" value="Winged helix-like DNA-binding domain superfamily/Winged helix DNA-binding domain"/>
    <property type="match status" value="1"/>
</dbReference>
<evidence type="ECO:0000256" key="1">
    <source>
        <dbReference type="ARBA" id="ARBA00023015"/>
    </source>
</evidence>
<dbReference type="PROSITE" id="PS50949">
    <property type="entry name" value="HTH_GNTR"/>
    <property type="match status" value="1"/>
</dbReference>
<dbReference type="Pfam" id="PF07729">
    <property type="entry name" value="FCD"/>
    <property type="match status" value="1"/>
</dbReference>
<evidence type="ECO:0000313" key="5">
    <source>
        <dbReference type="EMBL" id="OJZ76133.1"/>
    </source>
</evidence>
<organism evidence="5 6">
    <name type="scientific">Mycobacterium paraffinicum</name>
    <dbReference type="NCBI Taxonomy" id="53378"/>
    <lineage>
        <taxon>Bacteria</taxon>
        <taxon>Bacillati</taxon>
        <taxon>Actinomycetota</taxon>
        <taxon>Actinomycetes</taxon>
        <taxon>Mycobacteriales</taxon>
        <taxon>Mycobacteriaceae</taxon>
        <taxon>Mycobacterium</taxon>
    </lineage>
</organism>
<keyword evidence="6" id="KW-1185">Reference proteome</keyword>
<accession>A0A1Q4I2G2</accession>
<comment type="caution">
    <text evidence="5">The sequence shown here is derived from an EMBL/GenBank/DDBJ whole genome shotgun (WGS) entry which is preliminary data.</text>
</comment>
<dbReference type="InterPro" id="IPR036390">
    <property type="entry name" value="WH_DNA-bd_sf"/>
</dbReference>
<dbReference type="GO" id="GO:0003700">
    <property type="term" value="F:DNA-binding transcription factor activity"/>
    <property type="evidence" value="ECO:0007669"/>
    <property type="project" value="InterPro"/>
</dbReference>
<gene>
    <name evidence="5" type="ORF">BRW65_01500</name>
</gene>
<keyword evidence="1" id="KW-0805">Transcription regulation</keyword>
<dbReference type="GO" id="GO:0003677">
    <property type="term" value="F:DNA binding"/>
    <property type="evidence" value="ECO:0007669"/>
    <property type="project" value="UniProtKB-KW"/>
</dbReference>
<keyword evidence="3" id="KW-0804">Transcription</keyword>
<dbReference type="SUPFAM" id="SSF48008">
    <property type="entry name" value="GntR ligand-binding domain-like"/>
    <property type="match status" value="1"/>
</dbReference>